<evidence type="ECO:0000256" key="4">
    <source>
        <dbReference type="ARBA" id="ARBA00022695"/>
    </source>
</evidence>
<keyword evidence="5" id="KW-0235">DNA replication</keyword>
<evidence type="ECO:0000256" key="7">
    <source>
        <dbReference type="ARBA" id="ARBA00023125"/>
    </source>
</evidence>
<accession>A0A0A1UDT7</accession>
<feature type="domain" description="Integrase catalytic" evidence="9">
    <location>
        <begin position="616"/>
        <end position="771"/>
    </location>
</feature>
<evidence type="ECO:0000256" key="8">
    <source>
        <dbReference type="ARBA" id="ARBA00049244"/>
    </source>
</evidence>
<dbReference type="InterPro" id="IPR023211">
    <property type="entry name" value="DNA_pol_palm_dom_sf"/>
</dbReference>
<dbReference type="PANTHER" id="PTHR48144:SF2">
    <property type="entry name" value="DNA-DIRECTED DNA POLYMERASE"/>
    <property type="match status" value="1"/>
</dbReference>
<sequence>MKAYCVFYCNQDVRILKQGHSKFRDMCLEYLNIDVDKVISAASLANTYFKHNVYSKIDNLKEYGGKVREFIQGAIYGGRCMTRDNKNATGSPIVITKNMLINDYLLNHLMDEQQLEPTESKFISAFIVDIEITKVNKKLHFPLIVKKDKTGNHNTNEPCIMRVDNILLENLIKFQRIEYKIIRGYYWTCNKSDLLSNEMSKLYNLRRDFKKQGNPVQEVFKSIMNSSYGKTIQKPIKSDLVYKQISVKNIKGDIQYDADRYLRKNSLLVKSFYDVAENIRCFECNKSFDDFFVPNLIGVQTLTMSKRIMNEVMCLAEDLNIPIYYQDTDSMHILKSILSELENEYFNKYNRVLRGSNIGQFHPDFDELTGYVTSIESYFLGKKAYCDKLTNENNEIEYHLRLKGIPNNLLNCQYDDPLKLYKKLYDGESFNFNLLQLRPSFEFTKDFIIKSRSQFCRNIKFNTELDRLYGINPDHGSKRILKIFYSNTNTPKPEVKEDKEIKYSPEIQLNAELRPQPSIQPHGTITSIATYPPTNYFKKDRTIKQLFNVDMNQHVPSLAKNIYTYFNNKDIIYANNFKPSPPKYSFYNKNFAYKFVAISNTYMFDILYFFDKDKRVTQQKYDKPSVKINFDHRVHKNNPLQPYLIGINVNTRYGYVISIKDKTASSIINGFEELFEQGLKMTNLIFDGERGISSNDFADYINSKNIKLFVTATKIHTSTALIDRLCRTIRDLYVKYYILNDDEFKNIINSISFQNMKRKELLQYMTKIRKL</sequence>
<evidence type="ECO:0000313" key="11">
    <source>
        <dbReference type="Proteomes" id="UP000014680"/>
    </source>
</evidence>
<dbReference type="GeneID" id="14893583"/>
<evidence type="ECO:0000256" key="5">
    <source>
        <dbReference type="ARBA" id="ARBA00022705"/>
    </source>
</evidence>
<keyword evidence="6" id="KW-0239">DNA-directed DNA polymerase</keyword>
<dbReference type="RefSeq" id="XP_004261375.1">
    <property type="nucleotide sequence ID" value="XM_004261327.1"/>
</dbReference>
<reference evidence="10 11" key="1">
    <citation type="submission" date="2012-10" db="EMBL/GenBank/DDBJ databases">
        <authorList>
            <person name="Zafar N."/>
            <person name="Inman J."/>
            <person name="Hall N."/>
            <person name="Lorenzi H."/>
            <person name="Caler E."/>
        </authorList>
    </citation>
    <scope>NUCLEOTIDE SEQUENCE [LARGE SCALE GENOMIC DNA]</scope>
    <source>
        <strain evidence="10 11">IP1</strain>
    </source>
</reference>
<dbReference type="PROSITE" id="PS50994">
    <property type="entry name" value="INTEGRASE"/>
    <property type="match status" value="1"/>
</dbReference>
<comment type="similarity">
    <text evidence="1">Belongs to the DNA polymerase type-B family.</text>
</comment>
<dbReference type="SUPFAM" id="SSF53098">
    <property type="entry name" value="Ribonuclease H-like"/>
    <property type="match status" value="1"/>
</dbReference>
<proteinExistence type="inferred from homology"/>
<dbReference type="EMBL" id="KB206184">
    <property type="protein sequence ID" value="ELP94604.1"/>
    <property type="molecule type" value="Genomic_DNA"/>
</dbReference>
<dbReference type="SUPFAM" id="SSF56672">
    <property type="entry name" value="DNA/RNA polymerases"/>
    <property type="match status" value="1"/>
</dbReference>
<evidence type="ECO:0000256" key="6">
    <source>
        <dbReference type="ARBA" id="ARBA00022932"/>
    </source>
</evidence>
<evidence type="ECO:0000259" key="9">
    <source>
        <dbReference type="PROSITE" id="PS50994"/>
    </source>
</evidence>
<dbReference type="InterPro" id="IPR001584">
    <property type="entry name" value="Integrase_cat-core"/>
</dbReference>
<keyword evidence="4" id="KW-0548">Nucleotidyltransferase</keyword>
<dbReference type="Gene3D" id="3.30.420.10">
    <property type="entry name" value="Ribonuclease H-like superfamily/Ribonuclease H"/>
    <property type="match status" value="1"/>
</dbReference>
<evidence type="ECO:0000256" key="2">
    <source>
        <dbReference type="ARBA" id="ARBA00012417"/>
    </source>
</evidence>
<dbReference type="GO" id="GO:0006260">
    <property type="term" value="P:DNA replication"/>
    <property type="evidence" value="ECO:0007669"/>
    <property type="project" value="UniProtKB-KW"/>
</dbReference>
<evidence type="ECO:0000313" key="10">
    <source>
        <dbReference type="EMBL" id="ELP94604.1"/>
    </source>
</evidence>
<dbReference type="Gene3D" id="3.90.1600.10">
    <property type="entry name" value="Palm domain of DNA polymerase"/>
    <property type="match status" value="1"/>
</dbReference>
<dbReference type="KEGG" id="eiv:EIN_497840"/>
<dbReference type="PANTHER" id="PTHR48144">
    <property type="entry name" value="DNA-DIRECTED DNA POLYMERASE"/>
    <property type="match status" value="1"/>
</dbReference>
<protein>
    <recommendedName>
        <fullName evidence="2">DNA-directed DNA polymerase</fullName>
        <ecNumber evidence="2">2.7.7.7</ecNumber>
    </recommendedName>
</protein>
<organism evidence="10 11">
    <name type="scientific">Entamoeba invadens IP1</name>
    <dbReference type="NCBI Taxonomy" id="370355"/>
    <lineage>
        <taxon>Eukaryota</taxon>
        <taxon>Amoebozoa</taxon>
        <taxon>Evosea</taxon>
        <taxon>Archamoebae</taxon>
        <taxon>Mastigamoebida</taxon>
        <taxon>Entamoebidae</taxon>
        <taxon>Entamoeba</taxon>
    </lineage>
</organism>
<keyword evidence="3" id="KW-0808">Transferase</keyword>
<dbReference type="GO" id="GO:0003677">
    <property type="term" value="F:DNA binding"/>
    <property type="evidence" value="ECO:0007669"/>
    <property type="project" value="UniProtKB-KW"/>
</dbReference>
<keyword evidence="7" id="KW-0238">DNA-binding</keyword>
<dbReference type="OrthoDB" id="5600037at2759"/>
<evidence type="ECO:0000256" key="3">
    <source>
        <dbReference type="ARBA" id="ARBA00022679"/>
    </source>
</evidence>
<keyword evidence="11" id="KW-1185">Reference proteome</keyword>
<dbReference type="InterPro" id="IPR043502">
    <property type="entry name" value="DNA/RNA_pol_sf"/>
</dbReference>
<comment type="catalytic activity">
    <reaction evidence="8">
        <text>DNA(n) + a 2'-deoxyribonucleoside 5'-triphosphate = DNA(n+1) + diphosphate</text>
        <dbReference type="Rhea" id="RHEA:22508"/>
        <dbReference type="Rhea" id="RHEA-COMP:17339"/>
        <dbReference type="Rhea" id="RHEA-COMP:17340"/>
        <dbReference type="ChEBI" id="CHEBI:33019"/>
        <dbReference type="ChEBI" id="CHEBI:61560"/>
        <dbReference type="ChEBI" id="CHEBI:173112"/>
        <dbReference type="EC" id="2.7.7.7"/>
    </reaction>
</comment>
<dbReference type="InterPro" id="IPR036397">
    <property type="entry name" value="RNaseH_sf"/>
</dbReference>
<name>A0A0A1UDT7_ENTIV</name>
<dbReference type="GO" id="GO:0000166">
    <property type="term" value="F:nucleotide binding"/>
    <property type="evidence" value="ECO:0007669"/>
    <property type="project" value="InterPro"/>
</dbReference>
<dbReference type="Proteomes" id="UP000014680">
    <property type="component" value="Unassembled WGS sequence"/>
</dbReference>
<dbReference type="VEuPathDB" id="AmoebaDB:EIN_497840"/>
<feature type="non-terminal residue" evidence="10">
    <location>
        <position position="771"/>
    </location>
</feature>
<dbReference type="Pfam" id="PF03175">
    <property type="entry name" value="DNA_pol_B_2"/>
    <property type="match status" value="1"/>
</dbReference>
<dbReference type="AlphaFoldDB" id="A0A0A1UDT7"/>
<dbReference type="InterPro" id="IPR004868">
    <property type="entry name" value="DNA-dir_DNA_pol_B_mt/vir"/>
</dbReference>
<evidence type="ECO:0000256" key="1">
    <source>
        <dbReference type="ARBA" id="ARBA00005755"/>
    </source>
</evidence>
<dbReference type="GO" id="GO:0015074">
    <property type="term" value="P:DNA integration"/>
    <property type="evidence" value="ECO:0007669"/>
    <property type="project" value="InterPro"/>
</dbReference>
<dbReference type="GO" id="GO:0003887">
    <property type="term" value="F:DNA-directed DNA polymerase activity"/>
    <property type="evidence" value="ECO:0007669"/>
    <property type="project" value="UniProtKB-KW"/>
</dbReference>
<gene>
    <name evidence="10" type="ORF">EIN_497840</name>
</gene>
<dbReference type="EC" id="2.7.7.7" evidence="2"/>
<dbReference type="InterPro" id="IPR012337">
    <property type="entry name" value="RNaseH-like_sf"/>
</dbReference>